<evidence type="ECO:0000259" key="2">
    <source>
        <dbReference type="SMART" id="SM00849"/>
    </source>
</evidence>
<dbReference type="Proteomes" id="UP001274830">
    <property type="component" value="Unassembled WGS sequence"/>
</dbReference>
<sequence length="300" mass="33395">MGFGDLNHGFTGTWQYIIGDQQTHHAAVIDSVLDYNKETGVIGSESADGLLEVIQTQGYQVQWILETHAHADHLSASRYIQESLIQRGQKAPLVGIGQRINQVQQTMADIYKIPQSELQNTFDQTFTDDSSFFIGALEARVVHLPGHTPDHVGYIIGHNIFTGDSMFNPDVGSARCDFPGGCATELYDSMQKLLAFPPDYRLYTGHDYPPKDRMIDGKVLSIPISYTTVGEQMASNKHVKTGTKKQDFVRWRAERDDTLSEPKLLRQSMHVNVRGGRLPATAVDGFKISSVPERVAFAKI</sequence>
<dbReference type="EMBL" id="JAUTXT010000107">
    <property type="protein sequence ID" value="KAK3669166.1"/>
    <property type="molecule type" value="Genomic_DNA"/>
</dbReference>
<dbReference type="SUPFAM" id="SSF56281">
    <property type="entry name" value="Metallo-hydrolase/oxidoreductase"/>
    <property type="match status" value="1"/>
</dbReference>
<dbReference type="GO" id="GO:0046872">
    <property type="term" value="F:metal ion binding"/>
    <property type="evidence" value="ECO:0007669"/>
    <property type="project" value="UniProtKB-KW"/>
</dbReference>
<dbReference type="InterPro" id="IPR036866">
    <property type="entry name" value="RibonucZ/Hydroxyglut_hydro"/>
</dbReference>
<feature type="domain" description="Metallo-beta-lactamase" evidence="2">
    <location>
        <begin position="12"/>
        <end position="206"/>
    </location>
</feature>
<keyword evidence="1" id="KW-0479">Metal-binding</keyword>
<evidence type="ECO:0000313" key="3">
    <source>
        <dbReference type="EMBL" id="KAK3669166.1"/>
    </source>
</evidence>
<accession>A0AAE0TR55</accession>
<proteinExistence type="predicted"/>
<organism evidence="3 4">
    <name type="scientific">Recurvomyces mirabilis</name>
    <dbReference type="NCBI Taxonomy" id="574656"/>
    <lineage>
        <taxon>Eukaryota</taxon>
        <taxon>Fungi</taxon>
        <taxon>Dikarya</taxon>
        <taxon>Ascomycota</taxon>
        <taxon>Pezizomycotina</taxon>
        <taxon>Dothideomycetes</taxon>
        <taxon>Dothideomycetidae</taxon>
        <taxon>Mycosphaerellales</taxon>
        <taxon>Teratosphaeriaceae</taxon>
        <taxon>Recurvomyces</taxon>
    </lineage>
</organism>
<evidence type="ECO:0000256" key="1">
    <source>
        <dbReference type="ARBA" id="ARBA00022723"/>
    </source>
</evidence>
<dbReference type="AlphaFoldDB" id="A0AAE0TR55"/>
<dbReference type="SMART" id="SM00849">
    <property type="entry name" value="Lactamase_B"/>
    <property type="match status" value="1"/>
</dbReference>
<comment type="caution">
    <text evidence="3">The sequence shown here is derived from an EMBL/GenBank/DDBJ whole genome shotgun (WGS) entry which is preliminary data.</text>
</comment>
<dbReference type="Pfam" id="PF00753">
    <property type="entry name" value="Lactamase_B"/>
    <property type="match status" value="1"/>
</dbReference>
<protein>
    <recommendedName>
        <fullName evidence="2">Metallo-beta-lactamase domain-containing protein</fullName>
    </recommendedName>
</protein>
<dbReference type="GO" id="GO:0050313">
    <property type="term" value="F:sulfur dioxygenase activity"/>
    <property type="evidence" value="ECO:0007669"/>
    <property type="project" value="InterPro"/>
</dbReference>
<name>A0AAE0TR55_9PEZI</name>
<dbReference type="InterPro" id="IPR051682">
    <property type="entry name" value="Mito_Persulfide_Diox"/>
</dbReference>
<dbReference type="GO" id="GO:0070813">
    <property type="term" value="P:hydrogen sulfide metabolic process"/>
    <property type="evidence" value="ECO:0007669"/>
    <property type="project" value="TreeGrafter"/>
</dbReference>
<dbReference type="InterPro" id="IPR001279">
    <property type="entry name" value="Metallo-B-lactamas"/>
</dbReference>
<evidence type="ECO:0000313" key="4">
    <source>
        <dbReference type="Proteomes" id="UP001274830"/>
    </source>
</evidence>
<dbReference type="CDD" id="cd07724">
    <property type="entry name" value="POD-like_MBL-fold"/>
    <property type="match status" value="1"/>
</dbReference>
<gene>
    <name evidence="3" type="ORF">LTR78_010952</name>
</gene>
<dbReference type="PANTHER" id="PTHR43084">
    <property type="entry name" value="PERSULFIDE DIOXYGENASE ETHE1"/>
    <property type="match status" value="1"/>
</dbReference>
<dbReference type="Gene3D" id="3.60.15.10">
    <property type="entry name" value="Ribonuclease Z/Hydroxyacylglutathione hydrolase-like"/>
    <property type="match status" value="1"/>
</dbReference>
<dbReference type="InterPro" id="IPR044528">
    <property type="entry name" value="POD-like_MBL-fold"/>
</dbReference>
<dbReference type="PANTHER" id="PTHR43084:SF1">
    <property type="entry name" value="PERSULFIDE DIOXYGENASE ETHE1, MITOCHONDRIAL"/>
    <property type="match status" value="1"/>
</dbReference>
<dbReference type="GO" id="GO:0006749">
    <property type="term" value="P:glutathione metabolic process"/>
    <property type="evidence" value="ECO:0007669"/>
    <property type="project" value="InterPro"/>
</dbReference>
<keyword evidence="4" id="KW-1185">Reference proteome</keyword>
<reference evidence="3" key="1">
    <citation type="submission" date="2023-07" db="EMBL/GenBank/DDBJ databases">
        <title>Black Yeasts Isolated from many extreme environments.</title>
        <authorList>
            <person name="Coleine C."/>
            <person name="Stajich J.E."/>
            <person name="Selbmann L."/>
        </authorList>
    </citation>
    <scope>NUCLEOTIDE SEQUENCE</scope>
    <source>
        <strain evidence="3">CCFEE 5485</strain>
    </source>
</reference>